<dbReference type="RefSeq" id="WP_344665081.1">
    <property type="nucleotide sequence ID" value="NZ_BAAAQN010000007.1"/>
</dbReference>
<proteinExistence type="predicted"/>
<evidence type="ECO:0008006" key="3">
    <source>
        <dbReference type="Google" id="ProtNLM"/>
    </source>
</evidence>
<organism evidence="1 2">
    <name type="scientific">Catenulispora yoronensis</name>
    <dbReference type="NCBI Taxonomy" id="450799"/>
    <lineage>
        <taxon>Bacteria</taxon>
        <taxon>Bacillati</taxon>
        <taxon>Actinomycetota</taxon>
        <taxon>Actinomycetes</taxon>
        <taxon>Catenulisporales</taxon>
        <taxon>Catenulisporaceae</taxon>
        <taxon>Catenulispora</taxon>
    </lineage>
</organism>
<reference evidence="2" key="1">
    <citation type="journal article" date="2019" name="Int. J. Syst. Evol. Microbiol.">
        <title>The Global Catalogue of Microorganisms (GCM) 10K type strain sequencing project: providing services to taxonomists for standard genome sequencing and annotation.</title>
        <authorList>
            <consortium name="The Broad Institute Genomics Platform"/>
            <consortium name="The Broad Institute Genome Sequencing Center for Infectious Disease"/>
            <person name="Wu L."/>
            <person name="Ma J."/>
        </authorList>
    </citation>
    <scope>NUCLEOTIDE SEQUENCE [LARGE SCALE GENOMIC DNA]</scope>
    <source>
        <strain evidence="2">JCM 16014</strain>
    </source>
</reference>
<sequence>MTGGPALDAGVGFSLRVPPNWFELDVHPATREASIRELVRDRLAQVPELQERRRDIVKLLSDQAARAWDAGAVYCAGMAEPVEDGVLPASITVFLLPGPLGASSDEPDRTAALLPMMTPKEPKHASDTWTKVQVVELEGCGQAVRSYGIEDVEPAPGRPIRTAAMRTFVPIPDVNRVLLVSCGSPAFAVAEGLFDLFDALTGTLRLHDS</sequence>
<dbReference type="EMBL" id="BAAAQN010000007">
    <property type="protein sequence ID" value="GAA2021616.1"/>
    <property type="molecule type" value="Genomic_DNA"/>
</dbReference>
<evidence type="ECO:0000313" key="1">
    <source>
        <dbReference type="EMBL" id="GAA2021616.1"/>
    </source>
</evidence>
<comment type="caution">
    <text evidence="1">The sequence shown here is derived from an EMBL/GenBank/DDBJ whole genome shotgun (WGS) entry which is preliminary data.</text>
</comment>
<protein>
    <recommendedName>
        <fullName evidence="3">ESX secretion-associated protein EspG</fullName>
    </recommendedName>
</protein>
<keyword evidence="2" id="KW-1185">Reference proteome</keyword>
<dbReference type="Proteomes" id="UP001500751">
    <property type="component" value="Unassembled WGS sequence"/>
</dbReference>
<gene>
    <name evidence="1" type="ORF">GCM10009839_18420</name>
</gene>
<evidence type="ECO:0000313" key="2">
    <source>
        <dbReference type="Proteomes" id="UP001500751"/>
    </source>
</evidence>
<name>A0ABP5FEE3_9ACTN</name>
<accession>A0ABP5FEE3</accession>